<dbReference type="EMBL" id="MT143093">
    <property type="protein sequence ID" value="QJA92753.1"/>
    <property type="molecule type" value="Genomic_DNA"/>
</dbReference>
<gene>
    <name evidence="1" type="ORF">MM415B04497_0012</name>
</gene>
<name>A0A6M3LEC1_9ZZZZ</name>
<reference evidence="1" key="1">
    <citation type="submission" date="2020-03" db="EMBL/GenBank/DDBJ databases">
        <title>The deep terrestrial virosphere.</title>
        <authorList>
            <person name="Holmfeldt K."/>
            <person name="Nilsson E."/>
            <person name="Simone D."/>
            <person name="Lopez-Fernandez M."/>
            <person name="Wu X."/>
            <person name="de Brujin I."/>
            <person name="Lundin D."/>
            <person name="Andersson A."/>
            <person name="Bertilsson S."/>
            <person name="Dopson M."/>
        </authorList>
    </citation>
    <scope>NUCLEOTIDE SEQUENCE</scope>
    <source>
        <strain evidence="1">MM415B04497</strain>
    </source>
</reference>
<protein>
    <submittedName>
        <fullName evidence="1">Uncharacterized protein</fullName>
    </submittedName>
</protein>
<sequence>MTKEQFKEQFGVEVLADKLFDDGLRILTPEEFESEISDRVWAELDKSSRDAAAYYNGHRVPPVSVFDGLKDVFQTYRRG</sequence>
<evidence type="ECO:0000313" key="1">
    <source>
        <dbReference type="EMBL" id="QJA92753.1"/>
    </source>
</evidence>
<accession>A0A6M3LEC1</accession>
<dbReference type="AlphaFoldDB" id="A0A6M3LEC1"/>
<organism evidence="1">
    <name type="scientific">viral metagenome</name>
    <dbReference type="NCBI Taxonomy" id="1070528"/>
    <lineage>
        <taxon>unclassified sequences</taxon>
        <taxon>metagenomes</taxon>
        <taxon>organismal metagenomes</taxon>
    </lineage>
</organism>
<proteinExistence type="predicted"/>